<gene>
    <name evidence="1" type="ORF">EII10_12325</name>
</gene>
<evidence type="ECO:0000313" key="1">
    <source>
        <dbReference type="EMBL" id="RRD22975.1"/>
    </source>
</evidence>
<dbReference type="Proteomes" id="UP000271272">
    <property type="component" value="Unassembled WGS sequence"/>
</dbReference>
<dbReference type="Gene3D" id="1.25.40.10">
    <property type="entry name" value="Tetratricopeptide repeat domain"/>
    <property type="match status" value="1"/>
</dbReference>
<dbReference type="SUPFAM" id="SSF48452">
    <property type="entry name" value="TPR-like"/>
    <property type="match status" value="1"/>
</dbReference>
<accession>A0A3P1UP76</accession>
<dbReference type="AlphaFoldDB" id="A0A3P1UP76"/>
<evidence type="ECO:0000313" key="2">
    <source>
        <dbReference type="Proteomes" id="UP000271272"/>
    </source>
</evidence>
<name>A0A3P1UP76_9ACTO</name>
<dbReference type="EMBL" id="RQZC01000034">
    <property type="protein sequence ID" value="RRD22975.1"/>
    <property type="molecule type" value="Genomic_DNA"/>
</dbReference>
<comment type="caution">
    <text evidence="1">The sequence shown here is derived from an EMBL/GenBank/DDBJ whole genome shotgun (WGS) entry which is preliminary data.</text>
</comment>
<dbReference type="InterPro" id="IPR011990">
    <property type="entry name" value="TPR-like_helical_dom_sf"/>
</dbReference>
<dbReference type="OrthoDB" id="3261206at2"/>
<proteinExistence type="predicted"/>
<sequence length="876" mass="95676">MNAVVFLRVGLAVMQVALRAGGQGGGADLVGDISTLSDRLKRLQPNRGGRLRAGKHIAAEIAKAVPLHDPEYRDVSENDWESASSDVAALLRALAEEDRWRAGYDWDRLRTTLLEGGGRQRRENLGQASAQAAFDWVLEAACKRVVECLTDSEALRLVLDRLEATGNILSELKDRPVEGQPVDQVIADHNEKLRSLAPERLEGRAEEREELRRFIEDGSESWLAYEARMLSGKTALMATFAKNPPEGVRVVSYFVRKNEAGHGRNDFVFVVMAQLAKMLGDRYVRSPREEEQRTALAYALRLAATSCEHEGKTLVLLIDGLDEDVYFETKIAPGAVSILSVLPRSLPRGVKVVTASRPNPPVPGDVICTDRNVAQVVELASSPHAEASISPEQLREFFGNRMGLPIGSFLAACEGALTARDLCGLLTREGIDVPVDEIESFIGGSSGRLLHPIDVGWEGKPVRAYQLGHEVVLREVLRRLEPDRFGEGEDPEDEQWWAHLRVEALHPYRDLIIEWVWDLVDRSGWSPETPSYALGGGYQSVVQKAMGDPEALELLADRLRNKEILRRYGSAYRSLRAIDEACEPLLIADAPDFSDLMLAALLSVSEERERLSRRSVYVPGLIACNLEYLGATLGATCERVLSIDDAGDRIKAIGEILDCDIPGNRLAEFQSSVMGLIDSVGSQHRDLMSDAQKLRARFFARLGQFEEAARVAGLAEQEARSVDAPGRRAVALANVAQTWAHAGQADEAVRVARSVGESWLCAGALVGVARAWAGQAGEAMRVAGLAEQEARSVAEPWRRAGALVGVARVLAEAGQAGEAARVAGLAEQEARSVDEPWRWARALADVARVLAEAGRVDEAVRVAGLAEQEARSVDEP</sequence>
<protein>
    <submittedName>
        <fullName evidence="1">Uncharacterized protein</fullName>
    </submittedName>
</protein>
<keyword evidence="2" id="KW-1185">Reference proteome</keyword>
<organism evidence="1 2">
    <name type="scientific">Actinomyces bowdenii</name>
    <dbReference type="NCBI Taxonomy" id="131109"/>
    <lineage>
        <taxon>Bacteria</taxon>
        <taxon>Bacillati</taxon>
        <taxon>Actinomycetota</taxon>
        <taxon>Actinomycetes</taxon>
        <taxon>Actinomycetales</taxon>
        <taxon>Actinomycetaceae</taxon>
        <taxon>Actinomyces</taxon>
    </lineage>
</organism>
<reference evidence="1 2" key="1">
    <citation type="submission" date="2018-11" db="EMBL/GenBank/DDBJ databases">
        <title>Genomes From Bacteria Associated with the Canine Oral Cavity: a Test Case for Automated Genome-Based Taxonomic Assignment.</title>
        <authorList>
            <person name="Coil D.A."/>
            <person name="Jospin G."/>
            <person name="Darling A.E."/>
            <person name="Wallis C."/>
            <person name="Davis I.J."/>
            <person name="Harris S."/>
            <person name="Eisen J.A."/>
            <person name="Holcombe L.J."/>
            <person name="O'Flynn C."/>
        </authorList>
    </citation>
    <scope>NUCLEOTIDE SEQUENCE [LARGE SCALE GENOMIC DNA]</scope>
    <source>
        <strain evidence="1 2">OH5050</strain>
    </source>
</reference>